<protein>
    <submittedName>
        <fullName evidence="1">Minor tail protein</fullName>
    </submittedName>
</protein>
<dbReference type="KEGG" id="vg:54992095"/>
<organism evidence="1 2">
    <name type="scientific">Microbacterium phage Hyperion</name>
    <dbReference type="NCBI Taxonomy" id="2182354"/>
    <lineage>
        <taxon>Viruses</taxon>
        <taxon>Duplodnaviria</taxon>
        <taxon>Heunggongvirae</taxon>
        <taxon>Uroviricota</taxon>
        <taxon>Caudoviricetes</taxon>
        <taxon>Squashvirus</taxon>
        <taxon>Squashvirus hyperion</taxon>
    </lineage>
</organism>
<gene>
    <name evidence="1" type="primary">36</name>
    <name evidence="1" type="ORF">PBI_HYPERION_36</name>
</gene>
<accession>A0A2U8UIS0</accession>
<dbReference type="Proteomes" id="UP000246630">
    <property type="component" value="Segment"/>
</dbReference>
<sequence>MTYEGFLSVGGVEVVNTERARGYAASAGCPSYVVSADVCEGLRDALASEPYVHGNIATAPWYDRSLADLSGRFYGAVGLSITGVTDSTRTFSRTEGVTNGGTNGRSRKGMRSLRVTATLLASGDDALDYGSQWLSSVFDGGCGQHADACDMTDAEFLATCPIPRDPGVLLEEYSAYVDGLRRYVHDVAISGPLTVQELAFDGEFVGRTVEFTISSERAWVYGRLKQLTLAPSLPTVMEDTPFNRVPYPSAELGAGSIVVATNLSANPSVEASDAGWLGSAAIISGASPIPFITGGRTTEIAAVGAASYRRRILGDGTTAVSAAVTDLAAYQDVAIPAGSSRRISLNMWTACLVLAGQAPGTAVQSLVARYQFLTGSTPLDAPVVFGTAEPGELSGNAYSVAGIAVPAAATGVRMSAVARVTWTSTSAAGQNSDVRLFVDALQVSIP</sequence>
<keyword evidence="2" id="KW-1185">Reference proteome</keyword>
<dbReference type="GeneID" id="54992095"/>
<reference evidence="1 2" key="1">
    <citation type="submission" date="2018-03" db="EMBL/GenBank/DDBJ databases">
        <authorList>
            <person name="Stanton A.-C.J."/>
            <person name="Garlena R.A."/>
            <person name="Russell D.A."/>
            <person name="Pope W.H."/>
            <person name="Jacobs-Sera D."/>
            <person name="Hatfull G.F."/>
        </authorList>
    </citation>
    <scope>NUCLEOTIDE SEQUENCE [LARGE SCALE GENOMIC DNA]</scope>
</reference>
<proteinExistence type="predicted"/>
<evidence type="ECO:0000313" key="1">
    <source>
        <dbReference type="EMBL" id="AWN03552.1"/>
    </source>
</evidence>
<dbReference type="RefSeq" id="YP_009801578.1">
    <property type="nucleotide sequence ID" value="NC_047973.1"/>
</dbReference>
<dbReference type="EMBL" id="MH153803">
    <property type="protein sequence ID" value="AWN03552.1"/>
    <property type="molecule type" value="Genomic_DNA"/>
</dbReference>
<name>A0A2U8UIS0_9CAUD</name>
<evidence type="ECO:0000313" key="2">
    <source>
        <dbReference type="Proteomes" id="UP000246630"/>
    </source>
</evidence>